<name>A2F2N9_TRIV3</name>
<dbReference type="Proteomes" id="UP000001542">
    <property type="component" value="Unassembled WGS sequence"/>
</dbReference>
<dbReference type="SMR" id="A2F2N9"/>
<dbReference type="KEGG" id="tva:4758636"/>
<protein>
    <submittedName>
        <fullName evidence="3">Uncharacterized protein</fullName>
    </submittedName>
</protein>
<reference evidence="3" key="1">
    <citation type="submission" date="2006-10" db="EMBL/GenBank/DDBJ databases">
        <authorList>
            <person name="Amadeo P."/>
            <person name="Zhao Q."/>
            <person name="Wortman J."/>
            <person name="Fraser-Liggett C."/>
            <person name="Carlton J."/>
        </authorList>
    </citation>
    <scope>NUCLEOTIDE SEQUENCE</scope>
    <source>
        <strain evidence="3">G3</strain>
    </source>
</reference>
<evidence type="ECO:0000256" key="2">
    <source>
        <dbReference type="SAM" id="MobiDB-lite"/>
    </source>
</evidence>
<gene>
    <name evidence="3" type="ORF">TVAG_304540</name>
</gene>
<dbReference type="EMBL" id="DS113588">
    <property type="protein sequence ID" value="EAY00813.1"/>
    <property type="molecule type" value="Genomic_DNA"/>
</dbReference>
<organism evidence="3 4">
    <name type="scientific">Trichomonas vaginalis (strain ATCC PRA-98 / G3)</name>
    <dbReference type="NCBI Taxonomy" id="412133"/>
    <lineage>
        <taxon>Eukaryota</taxon>
        <taxon>Metamonada</taxon>
        <taxon>Parabasalia</taxon>
        <taxon>Trichomonadida</taxon>
        <taxon>Trichomonadidae</taxon>
        <taxon>Trichomonas</taxon>
    </lineage>
</organism>
<keyword evidence="4" id="KW-1185">Reference proteome</keyword>
<dbReference type="InParanoid" id="A2F2N9"/>
<feature type="coiled-coil region" evidence="1">
    <location>
        <begin position="75"/>
        <end position="102"/>
    </location>
</feature>
<dbReference type="OrthoDB" id="10547879at2759"/>
<feature type="compositionally biased region" description="Basic and acidic residues" evidence="2">
    <location>
        <begin position="267"/>
        <end position="281"/>
    </location>
</feature>
<reference evidence="3" key="2">
    <citation type="journal article" date="2007" name="Science">
        <title>Draft genome sequence of the sexually transmitted pathogen Trichomonas vaginalis.</title>
        <authorList>
            <person name="Carlton J.M."/>
            <person name="Hirt R.P."/>
            <person name="Silva J.C."/>
            <person name="Delcher A.L."/>
            <person name="Schatz M."/>
            <person name="Zhao Q."/>
            <person name="Wortman J.R."/>
            <person name="Bidwell S.L."/>
            <person name="Alsmark U.C.M."/>
            <person name="Besteiro S."/>
            <person name="Sicheritz-Ponten T."/>
            <person name="Noel C.J."/>
            <person name="Dacks J.B."/>
            <person name="Foster P.G."/>
            <person name="Simillion C."/>
            <person name="Van de Peer Y."/>
            <person name="Miranda-Saavedra D."/>
            <person name="Barton G.J."/>
            <person name="Westrop G.D."/>
            <person name="Mueller S."/>
            <person name="Dessi D."/>
            <person name="Fiori P.L."/>
            <person name="Ren Q."/>
            <person name="Paulsen I."/>
            <person name="Zhang H."/>
            <person name="Bastida-Corcuera F.D."/>
            <person name="Simoes-Barbosa A."/>
            <person name="Brown M.T."/>
            <person name="Hayes R.D."/>
            <person name="Mukherjee M."/>
            <person name="Okumura C.Y."/>
            <person name="Schneider R."/>
            <person name="Smith A.J."/>
            <person name="Vanacova S."/>
            <person name="Villalvazo M."/>
            <person name="Haas B.J."/>
            <person name="Pertea M."/>
            <person name="Feldblyum T.V."/>
            <person name="Utterback T.R."/>
            <person name="Shu C.L."/>
            <person name="Osoegawa K."/>
            <person name="de Jong P.J."/>
            <person name="Hrdy I."/>
            <person name="Horvathova L."/>
            <person name="Zubacova Z."/>
            <person name="Dolezal P."/>
            <person name="Malik S.B."/>
            <person name="Logsdon J.M. Jr."/>
            <person name="Henze K."/>
            <person name="Gupta A."/>
            <person name="Wang C.C."/>
            <person name="Dunne R.L."/>
            <person name="Upcroft J.A."/>
            <person name="Upcroft P."/>
            <person name="White O."/>
            <person name="Salzberg S.L."/>
            <person name="Tang P."/>
            <person name="Chiu C.-H."/>
            <person name="Lee Y.-S."/>
            <person name="Embley T.M."/>
            <person name="Coombs G.H."/>
            <person name="Mottram J.C."/>
            <person name="Tachezy J."/>
            <person name="Fraser-Liggett C.M."/>
            <person name="Johnson P.J."/>
        </authorList>
    </citation>
    <scope>NUCLEOTIDE SEQUENCE [LARGE SCALE GENOMIC DNA]</scope>
    <source>
        <strain evidence="3">G3</strain>
    </source>
</reference>
<sequence>MSRPGASTASKDEIKPAQVYELKLKTQQIQQQTRQMRTQLSRAQDKIVAQTNAINKTFEQNSDSSNVVSNHANTVPQLQRSVESAQNTLDELKKEIEQAKKDDKTFVVRELQEEDKIIYCEYTRLNQLIEEGNSQAQMLSNARENAEYRCSQKNFQNLRAQIGELQDSINSLRDKTNAYKSKTAKIEAGIRFNDETAQKKSVNQIKKEYNEKMQKINEDIENLDKQLGTEKEDHSKQVAELQEIIDQMRQKIVNKLQNPDNGEEEEKGEKQNQEEEEKKEQ</sequence>
<dbReference type="VEuPathDB" id="TrichDB:TVAGG3_1020580"/>
<evidence type="ECO:0000256" key="1">
    <source>
        <dbReference type="SAM" id="Coils"/>
    </source>
</evidence>
<keyword evidence="1" id="KW-0175">Coiled coil</keyword>
<dbReference type="RefSeq" id="XP_001313742.1">
    <property type="nucleotide sequence ID" value="XM_001313741.1"/>
</dbReference>
<dbReference type="VEuPathDB" id="TrichDB:TVAG_304540"/>
<proteinExistence type="predicted"/>
<evidence type="ECO:0000313" key="3">
    <source>
        <dbReference type="EMBL" id="EAY00813.1"/>
    </source>
</evidence>
<dbReference type="AlphaFoldDB" id="A2F2N9"/>
<evidence type="ECO:0000313" key="4">
    <source>
        <dbReference type="Proteomes" id="UP000001542"/>
    </source>
</evidence>
<feature type="region of interest" description="Disordered" evidence="2">
    <location>
        <begin position="251"/>
        <end position="281"/>
    </location>
</feature>
<accession>A2F2N9</accession>